<keyword evidence="1" id="KW-0472">Membrane</keyword>
<accession>A0ABW2YEM6</accession>
<dbReference type="RefSeq" id="WP_386825290.1">
    <property type="nucleotide sequence ID" value="NZ_JBHTIF010000003.1"/>
</dbReference>
<proteinExistence type="predicted"/>
<organism evidence="2 3">
    <name type="scientific">Lysobacter brunescens</name>
    <dbReference type="NCBI Taxonomy" id="262323"/>
    <lineage>
        <taxon>Bacteria</taxon>
        <taxon>Pseudomonadati</taxon>
        <taxon>Pseudomonadota</taxon>
        <taxon>Gammaproteobacteria</taxon>
        <taxon>Lysobacterales</taxon>
        <taxon>Lysobacteraceae</taxon>
        <taxon>Lysobacter</taxon>
    </lineage>
</organism>
<name>A0ABW2YEM6_9GAMM</name>
<evidence type="ECO:0000313" key="2">
    <source>
        <dbReference type="EMBL" id="MFD0726977.1"/>
    </source>
</evidence>
<sequence length="90" mass="10000">MQDLPIPTQPLPPDGVEAVLVAAGAAYPLISLLSVIGLVAFLSWLCYRLLIKKLEASLLKSPDTRDIFLKVKKLEHDTERMKLKKSVTKD</sequence>
<gene>
    <name evidence="2" type="ORF">ACFQ0E_15370</name>
</gene>
<feature type="transmembrane region" description="Helical" evidence="1">
    <location>
        <begin position="20"/>
        <end position="47"/>
    </location>
</feature>
<dbReference type="EMBL" id="JBHTIF010000003">
    <property type="protein sequence ID" value="MFD0726977.1"/>
    <property type="molecule type" value="Genomic_DNA"/>
</dbReference>
<keyword evidence="1" id="KW-1133">Transmembrane helix</keyword>
<protein>
    <submittedName>
        <fullName evidence="2">Uncharacterized protein</fullName>
    </submittedName>
</protein>
<dbReference type="Proteomes" id="UP001597110">
    <property type="component" value="Unassembled WGS sequence"/>
</dbReference>
<keyword evidence="1" id="KW-0812">Transmembrane</keyword>
<comment type="caution">
    <text evidence="2">The sequence shown here is derived from an EMBL/GenBank/DDBJ whole genome shotgun (WGS) entry which is preliminary data.</text>
</comment>
<evidence type="ECO:0000256" key="1">
    <source>
        <dbReference type="SAM" id="Phobius"/>
    </source>
</evidence>
<reference evidence="3" key="1">
    <citation type="journal article" date="2019" name="Int. J. Syst. Evol. Microbiol.">
        <title>The Global Catalogue of Microorganisms (GCM) 10K type strain sequencing project: providing services to taxonomists for standard genome sequencing and annotation.</title>
        <authorList>
            <consortium name="The Broad Institute Genomics Platform"/>
            <consortium name="The Broad Institute Genome Sequencing Center for Infectious Disease"/>
            <person name="Wu L."/>
            <person name="Ma J."/>
        </authorList>
    </citation>
    <scope>NUCLEOTIDE SEQUENCE [LARGE SCALE GENOMIC DNA]</scope>
    <source>
        <strain evidence="3">CCUG 55585</strain>
    </source>
</reference>
<keyword evidence="3" id="KW-1185">Reference proteome</keyword>
<evidence type="ECO:0000313" key="3">
    <source>
        <dbReference type="Proteomes" id="UP001597110"/>
    </source>
</evidence>